<gene>
    <name evidence="2" type="primary">HaOG209538</name>
    <name evidence="2" type="ORF">B5X24_HaOG209538</name>
</gene>
<feature type="signal peptide" evidence="1">
    <location>
        <begin position="1"/>
        <end position="24"/>
    </location>
</feature>
<reference evidence="2 3" key="1">
    <citation type="journal article" date="2017" name="BMC Biol.">
        <title>Genomic innovations, transcriptional plasticity and gene loss underlying the evolution and divergence of two highly polyphagous and invasive Helicoverpa pest species.</title>
        <authorList>
            <person name="Pearce S.L."/>
            <person name="Clarke D.F."/>
            <person name="East P.D."/>
            <person name="Elfekih S."/>
            <person name="Gordon K.H."/>
            <person name="Jermiin L.S."/>
            <person name="McGaughran A."/>
            <person name="Oakeshott J.G."/>
            <person name="Papanikolaou A."/>
            <person name="Perera O.P."/>
            <person name="Rane R.V."/>
            <person name="Richards S."/>
            <person name="Tay W.T."/>
            <person name="Walsh T.K."/>
            <person name="Anderson A."/>
            <person name="Anderson C.J."/>
            <person name="Asgari S."/>
            <person name="Board P.G."/>
            <person name="Bretschneider A."/>
            <person name="Campbell P.M."/>
            <person name="Chertemps T."/>
            <person name="Christeller J.T."/>
            <person name="Coppin C.W."/>
            <person name="Downes S.J."/>
            <person name="Duan G."/>
            <person name="Farnsworth C.A."/>
            <person name="Good R.T."/>
            <person name="Han L.B."/>
            <person name="Han Y.C."/>
            <person name="Hatje K."/>
            <person name="Horne I."/>
            <person name="Huang Y.P."/>
            <person name="Hughes D.S."/>
            <person name="Jacquin-Joly E."/>
            <person name="James W."/>
            <person name="Jhangiani S."/>
            <person name="Kollmar M."/>
            <person name="Kuwar S.S."/>
            <person name="Li S."/>
            <person name="Liu N.Y."/>
            <person name="Maibeche M.T."/>
            <person name="Miller J.R."/>
            <person name="Montagne N."/>
            <person name="Perry T."/>
            <person name="Qu J."/>
            <person name="Song S.V."/>
            <person name="Sutton G.G."/>
            <person name="Vogel H."/>
            <person name="Walenz B.P."/>
            <person name="Xu W."/>
            <person name="Zhang H.J."/>
            <person name="Zou Z."/>
            <person name="Batterham P."/>
            <person name="Edwards O.R."/>
            <person name="Feyereisen R."/>
            <person name="Gibbs R.A."/>
            <person name="Heckel D.G."/>
            <person name="McGrath A."/>
            <person name="Robin C."/>
            <person name="Scherer S.E."/>
            <person name="Worley K.C."/>
            <person name="Wu Y.D."/>
        </authorList>
    </citation>
    <scope>NUCLEOTIDE SEQUENCE [LARGE SCALE GENOMIC DNA]</scope>
    <source>
        <strain evidence="2">Harm_GR_Male_#8</strain>
        <tissue evidence="2">Whole organism</tissue>
    </source>
</reference>
<evidence type="ECO:0000313" key="2">
    <source>
        <dbReference type="EMBL" id="PZC73405.1"/>
    </source>
</evidence>
<feature type="chain" id="PRO_5015845444" evidence="1">
    <location>
        <begin position="25"/>
        <end position="240"/>
    </location>
</feature>
<sequence length="240" mass="27827">MRVKPFQTILGVVVFYFHILGVHGETDEEAQPAYEYVQIFKSIPALFEYLLDALEERPEILEKNDVTLFNRNLDVDNSEECENSEYDNGIDKRNAKCDVNDNNFNSVNKRDTDTSDEVKETTATYEYGNSNVVTTGLDEIDRSKVLKVTKRLVDNDFNNKDVGDMKNKIKTNENRLKGRFKRDVLSKLDDDSADLFRTYGEGFFGFEHLFGLDLKPEEIEERILEAEKLLEEHNSKKNEE</sequence>
<organism evidence="2 3">
    <name type="scientific">Helicoverpa armigera</name>
    <name type="common">Cotton bollworm</name>
    <name type="synonym">Heliothis armigera</name>
    <dbReference type="NCBI Taxonomy" id="29058"/>
    <lineage>
        <taxon>Eukaryota</taxon>
        <taxon>Metazoa</taxon>
        <taxon>Ecdysozoa</taxon>
        <taxon>Arthropoda</taxon>
        <taxon>Hexapoda</taxon>
        <taxon>Insecta</taxon>
        <taxon>Pterygota</taxon>
        <taxon>Neoptera</taxon>
        <taxon>Endopterygota</taxon>
        <taxon>Lepidoptera</taxon>
        <taxon>Glossata</taxon>
        <taxon>Ditrysia</taxon>
        <taxon>Noctuoidea</taxon>
        <taxon>Noctuidae</taxon>
        <taxon>Heliothinae</taxon>
        <taxon>Helicoverpa</taxon>
    </lineage>
</organism>
<evidence type="ECO:0000256" key="1">
    <source>
        <dbReference type="SAM" id="SignalP"/>
    </source>
</evidence>
<accession>A0A2W1BI77</accession>
<dbReference type="OrthoDB" id="7468259at2759"/>
<protein>
    <submittedName>
        <fullName evidence="2">Uncharacterized protein</fullName>
    </submittedName>
</protein>
<proteinExistence type="predicted"/>
<dbReference type="AlphaFoldDB" id="A0A2W1BI77"/>
<keyword evidence="3" id="KW-1185">Reference proteome</keyword>
<keyword evidence="1" id="KW-0732">Signal</keyword>
<evidence type="ECO:0000313" key="3">
    <source>
        <dbReference type="Proteomes" id="UP000249218"/>
    </source>
</evidence>
<dbReference type="Proteomes" id="UP000249218">
    <property type="component" value="Unassembled WGS sequence"/>
</dbReference>
<dbReference type="EMBL" id="KZ150106">
    <property type="protein sequence ID" value="PZC73405.1"/>
    <property type="molecule type" value="Genomic_DNA"/>
</dbReference>
<name>A0A2W1BI77_HELAM</name>